<reference evidence="2" key="1">
    <citation type="journal article" date="2024" name="Front. Bioeng. Biotechnol.">
        <title>Genome-scale model development and genomic sequencing of the oleaginous clade Lipomyces.</title>
        <authorList>
            <person name="Czajka J.J."/>
            <person name="Han Y."/>
            <person name="Kim J."/>
            <person name="Mondo S.J."/>
            <person name="Hofstad B.A."/>
            <person name="Robles A."/>
            <person name="Haridas S."/>
            <person name="Riley R."/>
            <person name="LaButti K."/>
            <person name="Pangilinan J."/>
            <person name="Andreopoulos W."/>
            <person name="Lipzen A."/>
            <person name="Yan J."/>
            <person name="Wang M."/>
            <person name="Ng V."/>
            <person name="Grigoriev I.V."/>
            <person name="Spatafora J.W."/>
            <person name="Magnuson J.K."/>
            <person name="Baker S.E."/>
            <person name="Pomraning K.R."/>
        </authorList>
    </citation>
    <scope>NUCLEOTIDE SEQUENCE [LARGE SCALE GENOMIC DNA]</scope>
    <source>
        <strain evidence="2">CBS 10300</strain>
    </source>
</reference>
<keyword evidence="1" id="KW-0378">Hydrolase</keyword>
<organism evidence="1 2">
    <name type="scientific">Lipomyces orientalis</name>
    <dbReference type="NCBI Taxonomy" id="1233043"/>
    <lineage>
        <taxon>Eukaryota</taxon>
        <taxon>Fungi</taxon>
        <taxon>Dikarya</taxon>
        <taxon>Ascomycota</taxon>
        <taxon>Saccharomycotina</taxon>
        <taxon>Lipomycetes</taxon>
        <taxon>Lipomycetales</taxon>
        <taxon>Lipomycetaceae</taxon>
        <taxon>Lipomyces</taxon>
    </lineage>
</organism>
<dbReference type="EMBL" id="MU970112">
    <property type="protein sequence ID" value="KAK9320906.1"/>
    <property type="molecule type" value="Genomic_DNA"/>
</dbReference>
<proteinExistence type="predicted"/>
<dbReference type="Proteomes" id="UP001489719">
    <property type="component" value="Unassembled WGS sequence"/>
</dbReference>
<protein>
    <submittedName>
        <fullName evidence="1">Glycoside hydrolase superfamily</fullName>
    </submittedName>
</protein>
<name>A0ACC3TJ30_9ASCO</name>
<sequence>MPDVCFVPATGQIVFAPLDTFILYAITDRPDAEIKVSTSDGNIVVFNVIELPSIGGGYYTLTASIKISDKPVTMKYSYICNGEKIYLDGYATIVPKSGQSNDEDFSTVVELKEQDDSASVKIPWLAIDDWQGWAWVRPRSTWIEPVWVSLRSFCRFGAHFLMLQPVNHSIDPASTLSVFPCSSAEATVHLTSSREGEEPGIYARVRRTKADAAAKVYIVGKLSTSADVFDSVEGAIYMAKKYLGTIDVAFYDPPADDQGHISPFNHLVSVHGEKLRKLVNSLKSAEIPIGSFIIDDGWQDVRHGFNGPGAKIRGLWSFDVWDGMDASFQETVSIVKEKLDTVENVGVWMTLHAYWCSIASESPLVARYKMRPFKLTADCVPGLKDHEFEDIQTLSQLEKSDHIWWLPPKELAYQFWKDYFIFCRGAGITFAKVDDQAFSSFLAGVEGAEEAFALWNGMNKAADEVFGAGRVIHCMAHYERTFNGDIGMGLATNGMRVVFRNTDDFGLSHPNVHRNHIHYNLMNGIITSRMALIPDADMFMSGAQWPGYHAVLRAFFPGPVLLSDRAEEHDLRVIHKLIAKTTSGHYELVKSHNPAELLSSRIWEPSLESGIGPSIKAGSYFPAARASSLVMWSSRDGAASPSTDVVLSSDVVDLLGPHILRGARYALFFAEMQQMVPFDNTKGANATIPLAQITLQPKSHEIITAAPFYKVGSIEVACLGLLNKYAGLAAIADTKVGETTLDLSILFEGELGFIVTDSSRVHVSVNGESVVCVSTELSSSAALIMVDLKFSDDVKDTEYWTVKVSCS</sequence>
<accession>A0ACC3TJ30</accession>
<keyword evidence="2" id="KW-1185">Reference proteome</keyword>
<evidence type="ECO:0000313" key="2">
    <source>
        <dbReference type="Proteomes" id="UP001489719"/>
    </source>
</evidence>
<comment type="caution">
    <text evidence="1">The sequence shown here is derived from an EMBL/GenBank/DDBJ whole genome shotgun (WGS) entry which is preliminary data.</text>
</comment>
<evidence type="ECO:0000313" key="1">
    <source>
        <dbReference type="EMBL" id="KAK9320906.1"/>
    </source>
</evidence>
<gene>
    <name evidence="1" type="ORF">V1517DRAFT_375184</name>
</gene>